<keyword evidence="2" id="KW-1185">Reference proteome</keyword>
<comment type="caution">
    <text evidence="1">The sequence shown here is derived from an EMBL/GenBank/DDBJ whole genome shotgun (WGS) entry which is preliminary data.</text>
</comment>
<dbReference type="EMBL" id="CANL01000045">
    <property type="protein sequence ID" value="CCM64901.1"/>
    <property type="molecule type" value="Genomic_DNA"/>
</dbReference>
<protein>
    <submittedName>
        <fullName evidence="1">Uncharacterized protein</fullName>
    </submittedName>
</protein>
<evidence type="ECO:0000313" key="1">
    <source>
        <dbReference type="EMBL" id="CCM64901.1"/>
    </source>
</evidence>
<accession>R4Z610</accession>
<sequence>MHGTPAIRSGEVEIRSKTIGAFVPDFTRPEHGPTSLAAPGDDHLGVVASLGLVASFSMSRSAMGVPEAVVP</sequence>
<dbReference type="AlphaFoldDB" id="R4Z610"/>
<dbReference type="Proteomes" id="UP000018291">
    <property type="component" value="Unassembled WGS sequence"/>
</dbReference>
<dbReference type="RefSeq" id="WP_012229252.1">
    <property type="nucleotide sequence ID" value="NZ_HG422565.1"/>
</dbReference>
<gene>
    <name evidence="1" type="ORF">BN381_50043</name>
</gene>
<proteinExistence type="predicted"/>
<reference evidence="1 2" key="1">
    <citation type="journal article" date="2013" name="ISME J.">
        <title>Metabolic model for the filamentous 'Candidatus Microthrix parvicella' based on genomic and metagenomic analyses.</title>
        <authorList>
            <person name="Jon McIlroy S."/>
            <person name="Kristiansen R."/>
            <person name="Albertsen M."/>
            <person name="Michael Karst S."/>
            <person name="Rossetti S."/>
            <person name="Lund Nielsen J."/>
            <person name="Tandoi V."/>
            <person name="James Seviour R."/>
            <person name="Nielsen P.H."/>
        </authorList>
    </citation>
    <scope>NUCLEOTIDE SEQUENCE [LARGE SCALE GENOMIC DNA]</scope>
    <source>
        <strain evidence="1 2">RN1</strain>
    </source>
</reference>
<organism evidence="1 2">
    <name type="scientific">Candidatus Neomicrothrix parvicella RN1</name>
    <dbReference type="NCBI Taxonomy" id="1229780"/>
    <lineage>
        <taxon>Bacteria</taxon>
        <taxon>Bacillati</taxon>
        <taxon>Actinomycetota</taxon>
        <taxon>Acidimicrobiia</taxon>
        <taxon>Acidimicrobiales</taxon>
        <taxon>Microthrixaceae</taxon>
        <taxon>Candidatus Neomicrothrix</taxon>
    </lineage>
</organism>
<evidence type="ECO:0000313" key="2">
    <source>
        <dbReference type="Proteomes" id="UP000018291"/>
    </source>
</evidence>
<dbReference type="HOGENOM" id="CLU_2732526_0_0_11"/>
<name>R4Z610_9ACTN</name>